<keyword evidence="3" id="KW-0862">Zinc</keyword>
<dbReference type="InterPro" id="IPR006913">
    <property type="entry name" value="CENP-V/GFA"/>
</dbReference>
<dbReference type="GO" id="GO:0046872">
    <property type="term" value="F:metal ion binding"/>
    <property type="evidence" value="ECO:0007669"/>
    <property type="project" value="UniProtKB-KW"/>
</dbReference>
<evidence type="ECO:0000313" key="8">
    <source>
        <dbReference type="Proteomes" id="UP001055460"/>
    </source>
</evidence>
<keyword evidence="2" id="KW-0479">Metal-binding</keyword>
<dbReference type="Pfam" id="PF04828">
    <property type="entry name" value="GFA"/>
    <property type="match status" value="1"/>
</dbReference>
<dbReference type="Gene3D" id="3.90.1590.10">
    <property type="entry name" value="glutathione-dependent formaldehyde- activating enzyme (gfa)"/>
    <property type="match status" value="1"/>
</dbReference>
<dbReference type="EMBL" id="CP098807">
    <property type="protein sequence ID" value="USJ24174.1"/>
    <property type="molecule type" value="Genomic_DNA"/>
</dbReference>
<sequence length="173" mass="19339">MASLGSIPVTIARIYTGGCQCGAVRYRAEGVLADPHICHCRMCQKATGNYFMPLANASRDTFDITRGQPSWFRSSHLVRRGFCSDCGTPLFYDMPDENFINIALGSLDDPDDVQPVYQSGVESRVIWFSRLAGLPPRETDDGSEVSATRHLIVLETNRQHPDYDTVHWPLTKD</sequence>
<evidence type="ECO:0000256" key="2">
    <source>
        <dbReference type="ARBA" id="ARBA00022723"/>
    </source>
</evidence>
<dbReference type="OrthoDB" id="9807246at2"/>
<dbReference type="InterPro" id="IPR011057">
    <property type="entry name" value="Mss4-like_sf"/>
</dbReference>
<accession>A0A9Q9DAG1</accession>
<evidence type="ECO:0000313" key="7">
    <source>
        <dbReference type="EMBL" id="WFP91599.1"/>
    </source>
</evidence>
<dbReference type="EMBL" id="CP121308">
    <property type="protein sequence ID" value="WFP91599.1"/>
    <property type="molecule type" value="Genomic_DNA"/>
</dbReference>
<dbReference type="GO" id="GO:0016846">
    <property type="term" value="F:carbon-sulfur lyase activity"/>
    <property type="evidence" value="ECO:0007669"/>
    <property type="project" value="InterPro"/>
</dbReference>
<comment type="similarity">
    <text evidence="1">Belongs to the Gfa family.</text>
</comment>
<evidence type="ECO:0000256" key="1">
    <source>
        <dbReference type="ARBA" id="ARBA00005495"/>
    </source>
</evidence>
<dbReference type="PANTHER" id="PTHR33337">
    <property type="entry name" value="GFA DOMAIN-CONTAINING PROTEIN"/>
    <property type="match status" value="1"/>
</dbReference>
<evidence type="ECO:0000259" key="5">
    <source>
        <dbReference type="PROSITE" id="PS51891"/>
    </source>
</evidence>
<dbReference type="RefSeq" id="WP_034804013.1">
    <property type="nucleotide sequence ID" value="NZ_CAXURO020000001.1"/>
</dbReference>
<dbReference type="Proteomes" id="UP001055460">
    <property type="component" value="Chromosome"/>
</dbReference>
<evidence type="ECO:0000256" key="3">
    <source>
        <dbReference type="ARBA" id="ARBA00022833"/>
    </source>
</evidence>
<gene>
    <name evidence="6" type="ORF">NE863_04060</name>
    <name evidence="7" type="ORF">P4B07_04260</name>
</gene>
<name>A0A9Q9DAG1_ENSAD</name>
<dbReference type="Proteomes" id="UP001214094">
    <property type="component" value="Chromosome"/>
</dbReference>
<dbReference type="PROSITE" id="PS51891">
    <property type="entry name" value="CENP_V_GFA"/>
    <property type="match status" value="1"/>
</dbReference>
<dbReference type="PANTHER" id="PTHR33337:SF40">
    <property type="entry name" value="CENP-V_GFA DOMAIN-CONTAINING PROTEIN-RELATED"/>
    <property type="match status" value="1"/>
</dbReference>
<reference evidence="7 9" key="2">
    <citation type="submission" date="2023-03" db="EMBL/GenBank/DDBJ databases">
        <title>Comparative genome and transcriptome analysis combination mining strategies for increasing vitamin B12 production of Ensifer adhaerens strain.</title>
        <authorList>
            <person name="Yongheng L."/>
        </authorList>
    </citation>
    <scope>NUCLEOTIDE SEQUENCE [LARGE SCALE GENOMIC DNA]</scope>
    <source>
        <strain evidence="7 9">Casida A-T305</strain>
    </source>
</reference>
<organism evidence="6 8">
    <name type="scientific">Ensifer adhaerens</name>
    <name type="common">Sinorhizobium morelense</name>
    <dbReference type="NCBI Taxonomy" id="106592"/>
    <lineage>
        <taxon>Bacteria</taxon>
        <taxon>Pseudomonadati</taxon>
        <taxon>Pseudomonadota</taxon>
        <taxon>Alphaproteobacteria</taxon>
        <taxon>Hyphomicrobiales</taxon>
        <taxon>Rhizobiaceae</taxon>
        <taxon>Sinorhizobium/Ensifer group</taxon>
        <taxon>Ensifer</taxon>
    </lineage>
</organism>
<dbReference type="KEGG" id="eah:FA04_04190"/>
<evidence type="ECO:0000313" key="6">
    <source>
        <dbReference type="EMBL" id="USJ24174.1"/>
    </source>
</evidence>
<keyword evidence="9" id="KW-1185">Reference proteome</keyword>
<dbReference type="AlphaFoldDB" id="A0A9Q9DAG1"/>
<dbReference type="SUPFAM" id="SSF51316">
    <property type="entry name" value="Mss4-like"/>
    <property type="match status" value="1"/>
</dbReference>
<proteinExistence type="inferred from homology"/>
<dbReference type="GeneID" id="29517301"/>
<evidence type="ECO:0000256" key="4">
    <source>
        <dbReference type="ARBA" id="ARBA00023239"/>
    </source>
</evidence>
<evidence type="ECO:0000313" key="9">
    <source>
        <dbReference type="Proteomes" id="UP001214094"/>
    </source>
</evidence>
<keyword evidence="4" id="KW-0456">Lyase</keyword>
<protein>
    <submittedName>
        <fullName evidence="6">GFA family protein</fullName>
    </submittedName>
</protein>
<reference evidence="6" key="1">
    <citation type="submission" date="2022-06" db="EMBL/GenBank/DDBJ databases">
        <title>Physiological and biochemical characterization and genomic elucidation of a strain of the genus Ensifer adhaerens M8 that combines arsenic oxidation and chromium reduction.</title>
        <authorList>
            <person name="Li X."/>
            <person name="Yu c."/>
        </authorList>
    </citation>
    <scope>NUCLEOTIDE SEQUENCE</scope>
    <source>
        <strain evidence="6">M8</strain>
    </source>
</reference>
<feature type="domain" description="CENP-V/GFA" evidence="5">
    <location>
        <begin position="15"/>
        <end position="140"/>
    </location>
</feature>